<dbReference type="EMBL" id="QXFW01000317">
    <property type="protein sequence ID" value="KAE9016325.1"/>
    <property type="molecule type" value="Genomic_DNA"/>
</dbReference>
<gene>
    <name evidence="1" type="ORF">PF011_g7218</name>
</gene>
<sequence length="38" mass="4227">MVVIWSDLALHQLVRANLAPFSSPIRVDKPCSICIAFD</sequence>
<comment type="caution">
    <text evidence="1">The sequence shown here is derived from an EMBL/GenBank/DDBJ whole genome shotgun (WGS) entry which is preliminary data.</text>
</comment>
<accession>A0A6A3LD67</accession>
<proteinExistence type="predicted"/>
<dbReference type="Proteomes" id="UP000460718">
    <property type="component" value="Unassembled WGS sequence"/>
</dbReference>
<organism evidence="1 2">
    <name type="scientific">Phytophthora fragariae</name>
    <dbReference type="NCBI Taxonomy" id="53985"/>
    <lineage>
        <taxon>Eukaryota</taxon>
        <taxon>Sar</taxon>
        <taxon>Stramenopiles</taxon>
        <taxon>Oomycota</taxon>
        <taxon>Peronosporomycetes</taxon>
        <taxon>Peronosporales</taxon>
        <taxon>Peronosporaceae</taxon>
        <taxon>Phytophthora</taxon>
    </lineage>
</organism>
<dbReference type="AlphaFoldDB" id="A0A6A3LD67"/>
<protein>
    <submittedName>
        <fullName evidence="1">Uncharacterized protein</fullName>
    </submittedName>
</protein>
<evidence type="ECO:0000313" key="2">
    <source>
        <dbReference type="Proteomes" id="UP000460718"/>
    </source>
</evidence>
<reference evidence="1 2" key="1">
    <citation type="submission" date="2018-09" db="EMBL/GenBank/DDBJ databases">
        <title>Genomic investigation of the strawberry pathogen Phytophthora fragariae indicates pathogenicity is determined by transcriptional variation in three key races.</title>
        <authorList>
            <person name="Adams T.M."/>
            <person name="Armitage A.D."/>
            <person name="Sobczyk M.K."/>
            <person name="Bates H.J."/>
            <person name="Dunwell J.M."/>
            <person name="Nellist C.F."/>
            <person name="Harrison R.J."/>
        </authorList>
    </citation>
    <scope>NUCLEOTIDE SEQUENCE [LARGE SCALE GENOMIC DNA]</scope>
    <source>
        <strain evidence="1 2">SCRP245</strain>
    </source>
</reference>
<name>A0A6A3LD67_9STRA</name>
<evidence type="ECO:0000313" key="1">
    <source>
        <dbReference type="EMBL" id="KAE9016325.1"/>
    </source>
</evidence>